<dbReference type="NCBIfam" id="TIGR00231">
    <property type="entry name" value="small_GTP"/>
    <property type="match status" value="1"/>
</dbReference>
<dbReference type="SMART" id="SM00177">
    <property type="entry name" value="ARF"/>
    <property type="match status" value="1"/>
</dbReference>
<sequence length="219" mass="25541">MYSFSDDSNEEKINSSILKIVFLGQSGVGKTSIILQFLEQEFNEQIKSTIGASFVIHKHTVDEKTISIRIWDTSGQERFRSLCPLYYRNSHACVLVFDVTDKLTFKEINYWVEQIQKEMVTMPLMVLVGNKDDLPNKQEKEYLSKGNELAEELDAQFFLCSAKTGKGIIEIFDYISREILENEENFYDHETEETENILQTFDEEPEKKKKKKNLLLKII</sequence>
<dbReference type="InterPro" id="IPR005225">
    <property type="entry name" value="Small_GTP-bd"/>
</dbReference>
<dbReference type="EMBL" id="JAOAOG010000175">
    <property type="protein sequence ID" value="KAJ6242537.1"/>
    <property type="molecule type" value="Genomic_DNA"/>
</dbReference>
<dbReference type="Gene3D" id="3.40.50.300">
    <property type="entry name" value="P-loop containing nucleotide triphosphate hydrolases"/>
    <property type="match status" value="1"/>
</dbReference>
<dbReference type="PROSITE" id="PS51419">
    <property type="entry name" value="RAB"/>
    <property type="match status" value="1"/>
</dbReference>
<dbReference type="PROSITE" id="PS51421">
    <property type="entry name" value="RAS"/>
    <property type="match status" value="1"/>
</dbReference>
<protein>
    <submittedName>
        <fullName evidence="2">Ras family-domain-containing protein</fullName>
    </submittedName>
</protein>
<dbReference type="InterPro" id="IPR027417">
    <property type="entry name" value="P-loop_NTPase"/>
</dbReference>
<dbReference type="SMART" id="SM00173">
    <property type="entry name" value="RAS"/>
    <property type="match status" value="1"/>
</dbReference>
<dbReference type="SMART" id="SM00174">
    <property type="entry name" value="RHO"/>
    <property type="match status" value="1"/>
</dbReference>
<dbReference type="PRINTS" id="PR00449">
    <property type="entry name" value="RASTRNSFRMNG"/>
</dbReference>
<comment type="caution">
    <text evidence="2">The sequence shown here is derived from an EMBL/GenBank/DDBJ whole genome shotgun (WGS) entry which is preliminary data.</text>
</comment>
<organism evidence="2 3">
    <name type="scientific">Anaeramoeba flamelloides</name>
    <dbReference type="NCBI Taxonomy" id="1746091"/>
    <lineage>
        <taxon>Eukaryota</taxon>
        <taxon>Metamonada</taxon>
        <taxon>Anaeramoebidae</taxon>
        <taxon>Anaeramoeba</taxon>
    </lineage>
</organism>
<accession>A0ABQ8YD65</accession>
<name>A0ABQ8YD65_9EUKA</name>
<keyword evidence="3" id="KW-1185">Reference proteome</keyword>
<dbReference type="SMART" id="SM00175">
    <property type="entry name" value="RAB"/>
    <property type="match status" value="1"/>
</dbReference>
<dbReference type="SMART" id="SM00176">
    <property type="entry name" value="RAN"/>
    <property type="match status" value="1"/>
</dbReference>
<evidence type="ECO:0000313" key="2">
    <source>
        <dbReference type="EMBL" id="KAJ6242537.1"/>
    </source>
</evidence>
<dbReference type="SUPFAM" id="SSF52540">
    <property type="entry name" value="P-loop containing nucleoside triphosphate hydrolases"/>
    <property type="match status" value="1"/>
</dbReference>
<dbReference type="PROSITE" id="PS51420">
    <property type="entry name" value="RHO"/>
    <property type="match status" value="1"/>
</dbReference>
<dbReference type="Proteomes" id="UP001150062">
    <property type="component" value="Unassembled WGS sequence"/>
</dbReference>
<dbReference type="Pfam" id="PF00071">
    <property type="entry name" value="Ras"/>
    <property type="match status" value="1"/>
</dbReference>
<proteinExistence type="predicted"/>
<gene>
    <name evidence="2" type="ORF">M0813_22682</name>
</gene>
<dbReference type="CDD" id="cd00154">
    <property type="entry name" value="Rab"/>
    <property type="match status" value="1"/>
</dbReference>
<reference evidence="2" key="1">
    <citation type="submission" date="2022-08" db="EMBL/GenBank/DDBJ databases">
        <title>Novel sulfate-reducing endosymbionts in the free-living metamonad Anaeramoeba.</title>
        <authorList>
            <person name="Jerlstrom-Hultqvist J."/>
            <person name="Cepicka I."/>
            <person name="Gallot-Lavallee L."/>
            <person name="Salas-Leiva D."/>
            <person name="Curtis B.A."/>
            <person name="Zahonova K."/>
            <person name="Pipaliya S."/>
            <person name="Dacks J."/>
            <person name="Roger A.J."/>
        </authorList>
    </citation>
    <scope>NUCLEOTIDE SEQUENCE</scope>
    <source>
        <strain evidence="2">Schooner1</strain>
    </source>
</reference>
<evidence type="ECO:0000313" key="3">
    <source>
        <dbReference type="Proteomes" id="UP001150062"/>
    </source>
</evidence>
<dbReference type="InterPro" id="IPR001806">
    <property type="entry name" value="Small_GTPase"/>
</dbReference>
<keyword evidence="1" id="KW-0547">Nucleotide-binding</keyword>
<dbReference type="PROSITE" id="PS51417">
    <property type="entry name" value="ARF"/>
    <property type="match status" value="1"/>
</dbReference>
<dbReference type="PANTHER" id="PTHR47978">
    <property type="match status" value="1"/>
</dbReference>
<evidence type="ECO:0000256" key="1">
    <source>
        <dbReference type="ARBA" id="ARBA00022741"/>
    </source>
</evidence>